<dbReference type="Gene3D" id="3.30.360.10">
    <property type="entry name" value="Dihydrodipicolinate Reductase, domain 2"/>
    <property type="match status" value="1"/>
</dbReference>
<evidence type="ECO:0000259" key="2">
    <source>
        <dbReference type="Pfam" id="PF22725"/>
    </source>
</evidence>
<name>A0A7C0VDN6_UNCW3</name>
<dbReference type="PANTHER" id="PTHR43249:SF1">
    <property type="entry name" value="D-GLUCOSIDE 3-DEHYDROGENASE"/>
    <property type="match status" value="1"/>
</dbReference>
<dbReference type="Pfam" id="PF01408">
    <property type="entry name" value="GFO_IDH_MocA"/>
    <property type="match status" value="1"/>
</dbReference>
<accession>A0A7C0VDN6</accession>
<gene>
    <name evidence="3" type="ORF">ENF18_05145</name>
</gene>
<feature type="domain" description="Gfo/Idh/MocA-like oxidoreductase N-terminal" evidence="1">
    <location>
        <begin position="4"/>
        <end position="121"/>
    </location>
</feature>
<dbReference type="SUPFAM" id="SSF51735">
    <property type="entry name" value="NAD(P)-binding Rossmann-fold domains"/>
    <property type="match status" value="1"/>
</dbReference>
<protein>
    <submittedName>
        <fullName evidence="3">Gfo/Idh/MocA family oxidoreductase</fullName>
    </submittedName>
</protein>
<dbReference type="Gene3D" id="3.40.50.720">
    <property type="entry name" value="NAD(P)-binding Rossmann-like Domain"/>
    <property type="match status" value="1"/>
</dbReference>
<dbReference type="InterPro" id="IPR000683">
    <property type="entry name" value="Gfo/Idh/MocA-like_OxRdtase_N"/>
</dbReference>
<dbReference type="AlphaFoldDB" id="A0A7C0VDN6"/>
<dbReference type="SUPFAM" id="SSF55347">
    <property type="entry name" value="Glyceraldehyde-3-phosphate dehydrogenase-like, C-terminal domain"/>
    <property type="match status" value="1"/>
</dbReference>
<evidence type="ECO:0000259" key="1">
    <source>
        <dbReference type="Pfam" id="PF01408"/>
    </source>
</evidence>
<dbReference type="InterPro" id="IPR036291">
    <property type="entry name" value="NAD(P)-bd_dom_sf"/>
</dbReference>
<dbReference type="EMBL" id="DQWE01000249">
    <property type="protein sequence ID" value="HDI83158.1"/>
    <property type="molecule type" value="Genomic_DNA"/>
</dbReference>
<dbReference type="Proteomes" id="UP000885847">
    <property type="component" value="Unassembled WGS sequence"/>
</dbReference>
<dbReference type="InterPro" id="IPR055170">
    <property type="entry name" value="GFO_IDH_MocA-like_dom"/>
</dbReference>
<dbReference type="InterPro" id="IPR052515">
    <property type="entry name" value="Gfo/Idh/MocA_Oxidoreductase"/>
</dbReference>
<comment type="caution">
    <text evidence="3">The sequence shown here is derived from an EMBL/GenBank/DDBJ whole genome shotgun (WGS) entry which is preliminary data.</text>
</comment>
<proteinExistence type="predicted"/>
<evidence type="ECO:0000313" key="3">
    <source>
        <dbReference type="EMBL" id="HDI83158.1"/>
    </source>
</evidence>
<feature type="domain" description="GFO/IDH/MocA-like oxidoreductase" evidence="2">
    <location>
        <begin position="135"/>
        <end position="251"/>
    </location>
</feature>
<dbReference type="GO" id="GO:0000166">
    <property type="term" value="F:nucleotide binding"/>
    <property type="evidence" value="ECO:0007669"/>
    <property type="project" value="InterPro"/>
</dbReference>
<organism evidence="3">
    <name type="scientific">candidate division WOR-3 bacterium</name>
    <dbReference type="NCBI Taxonomy" id="2052148"/>
    <lineage>
        <taxon>Bacteria</taxon>
        <taxon>Bacteria division WOR-3</taxon>
    </lineage>
</organism>
<sequence>MEKIKVGIAGIGAISQVAYLPSLQEIEDFNVIAVCDVDYQKAEAVARKYGISHIFDDYEDFLRNADIDTVVIATPNYLHFPMLMGALDYGRDVICELPLCLRENEIEEIKSSVSKNKKILFPAMNGRFRPDARVLHRTITSGEIGNVIYSKAGWLKSLKKKVQSWRSRKSESGGGAIMTLGTYVLDYMIWALQKKVSTVFASLHRDDEVEDSGIVLMKFEDGTFGTFEVSWTILFEKDFTYFNVYGNRGTAIMNPMKIEKLYQGEILDLTPREPIKHPFMDSYKFMLEHFRDIKRGRAQQLYTHEDANYILKIILASYRSFETGAEERIP</sequence>
<dbReference type="Pfam" id="PF22725">
    <property type="entry name" value="GFO_IDH_MocA_C3"/>
    <property type="match status" value="1"/>
</dbReference>
<reference evidence="3" key="1">
    <citation type="journal article" date="2020" name="mSystems">
        <title>Genome- and Community-Level Interaction Insights into Carbon Utilization and Element Cycling Functions of Hydrothermarchaeota in Hydrothermal Sediment.</title>
        <authorList>
            <person name="Zhou Z."/>
            <person name="Liu Y."/>
            <person name="Xu W."/>
            <person name="Pan J."/>
            <person name="Luo Z.H."/>
            <person name="Li M."/>
        </authorList>
    </citation>
    <scope>NUCLEOTIDE SEQUENCE [LARGE SCALE GENOMIC DNA]</scope>
    <source>
        <strain evidence="3">HyVt-102</strain>
    </source>
</reference>
<dbReference type="PANTHER" id="PTHR43249">
    <property type="entry name" value="UDP-N-ACETYL-2-AMINO-2-DEOXY-D-GLUCURONATE OXIDASE"/>
    <property type="match status" value="1"/>
</dbReference>